<dbReference type="OrthoDB" id="1652165at2"/>
<dbReference type="Gene3D" id="2.60.40.10">
    <property type="entry name" value="Immunoglobulins"/>
    <property type="match status" value="2"/>
</dbReference>
<dbReference type="Pfam" id="PF13585">
    <property type="entry name" value="CHU_C"/>
    <property type="match status" value="1"/>
</dbReference>
<dbReference type="EMBL" id="SZVO01000006">
    <property type="protein sequence ID" value="TKT91641.1"/>
    <property type="molecule type" value="Genomic_DNA"/>
</dbReference>
<dbReference type="Pfam" id="PF25778">
    <property type="entry name" value="DUF7948"/>
    <property type="match status" value="1"/>
</dbReference>
<dbReference type="SUPFAM" id="SSF49299">
    <property type="entry name" value="PKD domain"/>
    <property type="match status" value="2"/>
</dbReference>
<feature type="domain" description="PKD" evidence="1">
    <location>
        <begin position="1028"/>
        <end position="1079"/>
    </location>
</feature>
<dbReference type="AlphaFoldDB" id="A0A4U6D5Y9"/>
<comment type="caution">
    <text evidence="2">The sequence shown here is derived from an EMBL/GenBank/DDBJ whole genome shotgun (WGS) entry which is preliminary data.</text>
</comment>
<protein>
    <submittedName>
        <fullName evidence="2">PKD domain-containing protein</fullName>
    </submittedName>
</protein>
<proteinExistence type="predicted"/>
<reference evidence="2 3" key="1">
    <citation type="submission" date="2019-05" db="EMBL/GenBank/DDBJ databases">
        <title>Dyadobacter AR-3-8 sp. nov., isolated from arctic soil.</title>
        <authorList>
            <person name="Chaudhary D.K."/>
        </authorList>
    </citation>
    <scope>NUCLEOTIDE SEQUENCE [LARGE SCALE GENOMIC DNA]</scope>
    <source>
        <strain evidence="2 3">AR-3-8</strain>
    </source>
</reference>
<evidence type="ECO:0000313" key="2">
    <source>
        <dbReference type="EMBL" id="TKT91641.1"/>
    </source>
</evidence>
<name>A0A4U6D5Y9_9BACT</name>
<dbReference type="SMART" id="SM00089">
    <property type="entry name" value="PKD"/>
    <property type="match status" value="3"/>
</dbReference>
<dbReference type="InterPro" id="IPR052918">
    <property type="entry name" value="Motility_Chemotaxis_Reg"/>
</dbReference>
<dbReference type="CDD" id="cd00146">
    <property type="entry name" value="PKD"/>
    <property type="match status" value="2"/>
</dbReference>
<evidence type="ECO:0000313" key="3">
    <source>
        <dbReference type="Proteomes" id="UP000304900"/>
    </source>
</evidence>
<dbReference type="InterPro" id="IPR057708">
    <property type="entry name" value="DUF7948"/>
</dbReference>
<dbReference type="Proteomes" id="UP000304900">
    <property type="component" value="Unassembled WGS sequence"/>
</dbReference>
<keyword evidence="3" id="KW-1185">Reference proteome</keyword>
<dbReference type="InterPro" id="IPR035986">
    <property type="entry name" value="PKD_dom_sf"/>
</dbReference>
<dbReference type="PANTHER" id="PTHR35580">
    <property type="entry name" value="CELL SURFACE GLYCOPROTEIN (S-LAYER PROTEIN)-LIKE PROTEIN"/>
    <property type="match status" value="1"/>
</dbReference>
<accession>A0A4U6D5Y9</accession>
<dbReference type="PANTHER" id="PTHR35580:SF1">
    <property type="entry name" value="PHYTASE-LIKE DOMAIN-CONTAINING PROTEIN"/>
    <property type="match status" value="1"/>
</dbReference>
<gene>
    <name evidence="2" type="ORF">FDK13_14850</name>
</gene>
<organism evidence="2 3">
    <name type="scientific">Dyadobacter frigoris</name>
    <dbReference type="NCBI Taxonomy" id="2576211"/>
    <lineage>
        <taxon>Bacteria</taxon>
        <taxon>Pseudomonadati</taxon>
        <taxon>Bacteroidota</taxon>
        <taxon>Cytophagia</taxon>
        <taxon>Cytophagales</taxon>
        <taxon>Spirosomataceae</taxon>
        <taxon>Dyadobacter</taxon>
    </lineage>
</organism>
<dbReference type="RefSeq" id="WP_137340788.1">
    <property type="nucleotide sequence ID" value="NZ_SZVO01000006.1"/>
</dbReference>
<sequence length="1155" mass="124750">MTKTIQFLLILVLVFLGTMTASFSGGMYFVQNKGQWDADILFRTEIPGGFLFLKNKSIVYVLYDASKVSDMHGKAVSQPFSPNAKFLPSTAPVINAHGVEVKFENAGSDIKYGTKHPVKTTFNYFLGNDKSKWAGNAGAFEEVIYENIYKGIDLRIYIYDTKLKYEFIVHPLADASQIKLKYEGATDISVNESGQTIVKTSVGEFKEAQPYSFQTINNKTQDVASRIVLSEGNRVQFSLPKDYNHSAILTIDPELIFSTFSGSIADNWGHTATYDAQGNLYSGGTVFGIGFPATVGAFQMKFAAIVDVGILKYTPDGSQLVYATYLGGNDTEVPNSLIVNSKNQLLIFGTTSSTNFPVSISAYQKIFGGGQWAEPVGGLAFLNGSDIFISGLSVDGTQLTASTYVGGKNNDGISATDNVKVKNYGDSFRGEIELDADDNVIIVSSTNSDNFPVVNADQTKLSGSQDGVLFKLSANLNSLMWSTYIGGNSFDAAFSAKPAKNGDVFVTGLTQSADLKTLSTSYQPKLSGAEDAFVGVYNDGRLKGMTYMGTSAEDGGYLLDFDPNENVYVYGLTFGKYPVSNGIYSNAGSGQFVHALDYSLSKTIFSTVIGSGRGVPDISPTAFLVSECGNIYLAGWGGDVNRATRYNTASSTLGMAVTSNAIQTTTNGSNFYIAILEENAKSLLYATFFGSQDRTGQAHGDHVDGGTSRFDKNGMIYHATCACGGSFFPTTPQAWSKTNKSPNCNNAAFKIDIDLLKADFDVYQGQTKNVLKGCAPLKLDLVNTSEGGVEYFWDVNGNGISREEDGGSYTFTEAGQYKVTLTVYNKMSCKRMDVAQKIITVESVNAKITGDTVTCENKTTTLIASGGTKYEWSPVMGLDNPLIATPKVTIDKTTQYSVKISSESGCNVTKKVTVVVEESKDFSVTPDVTACAGTPVSLTASGDAAEYLWSGDSTLSETTGKTVSVSPVKTTTYTIQGIYANGCRPKRQITVNVDRSYVPDFEIVRSGGECNKPVTYSMMNKTPNAQRFEWNLGTTNNFSTANVENYSYETPGKYTVTLTSYNASGCSLSTSKEISAEEPLILSNVITPNGDGKNDIFYVPVTGSSLEIYNRWGKSIYKSGEYKNDWGKGIANGTYFYVVDTPGGNHCKGWLEVLE</sequence>
<dbReference type="InterPro" id="IPR000601">
    <property type="entry name" value="PKD_dom"/>
</dbReference>
<evidence type="ECO:0000259" key="1">
    <source>
        <dbReference type="PROSITE" id="PS50093"/>
    </source>
</evidence>
<dbReference type="InterPro" id="IPR022409">
    <property type="entry name" value="PKD/Chitinase_dom"/>
</dbReference>
<dbReference type="PROSITE" id="PS50093">
    <property type="entry name" value="PKD"/>
    <property type="match status" value="1"/>
</dbReference>
<dbReference type="InterPro" id="IPR013783">
    <property type="entry name" value="Ig-like_fold"/>
</dbReference>